<dbReference type="Pfam" id="PF04833">
    <property type="entry name" value="COBRA"/>
    <property type="match status" value="1"/>
</dbReference>
<dbReference type="OrthoDB" id="1884438at2759"/>
<name>A0A811QVT9_9POAL</name>
<keyword evidence="3" id="KW-0325">Glycoprotein</keyword>
<dbReference type="EMBL" id="CAJGYO010000011">
    <property type="protein sequence ID" value="CAD6260146.1"/>
    <property type="molecule type" value="Genomic_DNA"/>
</dbReference>
<dbReference type="GO" id="GO:0005886">
    <property type="term" value="C:plasma membrane"/>
    <property type="evidence" value="ECO:0007669"/>
    <property type="project" value="TreeGrafter"/>
</dbReference>
<proteinExistence type="inferred from homology"/>
<accession>A0A811QVT9</accession>
<keyword evidence="6" id="KW-1185">Reference proteome</keyword>
<comment type="caution">
    <text evidence="5">The sequence shown here is derived from an EMBL/GenBank/DDBJ whole genome shotgun (WGS) entry which is preliminary data.</text>
</comment>
<sequence>MAAQSAIIADRFDRVESDAYDPIDPNGNITINWDFQVLNIKDMSPYTVMVSIHNYQMYRHIEHPGWRLSWNWTGKEVIWNTVGAETTEQGDCSRIGAANARPHCCQRQPVMVDLPPGTPYNRQVANCCRGGVLSSLVQNNLTSTAAFQMVVGEFALAKDGGGGMEPEKPWHFDIGVPGMDQPGMPALPASSDDEPAAPIVWCSEHMCPIRVHWHVKVNYRQYWRVKVTVSNYNLVKNYSDWNLVLQHPNLRSLTQLFSFNYKPLVEYGNFNDTGMFWGLRFYNEMLLQDGNVQTEMILEKESDFTYSGGWAFPRRVYFNGHECVMPPADQYPRLPNGASALRGSLIAGHCLLLLFFFVLV</sequence>
<organism evidence="5 6">
    <name type="scientific">Miscanthus lutarioriparius</name>
    <dbReference type="NCBI Taxonomy" id="422564"/>
    <lineage>
        <taxon>Eukaryota</taxon>
        <taxon>Viridiplantae</taxon>
        <taxon>Streptophyta</taxon>
        <taxon>Embryophyta</taxon>
        <taxon>Tracheophyta</taxon>
        <taxon>Spermatophyta</taxon>
        <taxon>Magnoliopsida</taxon>
        <taxon>Liliopsida</taxon>
        <taxon>Poales</taxon>
        <taxon>Poaceae</taxon>
        <taxon>PACMAD clade</taxon>
        <taxon>Panicoideae</taxon>
        <taxon>Andropogonodae</taxon>
        <taxon>Andropogoneae</taxon>
        <taxon>Saccharinae</taxon>
        <taxon>Miscanthus</taxon>
    </lineage>
</organism>
<comment type="similarity">
    <text evidence="1">Belongs to the COBRA family.</text>
</comment>
<gene>
    <name evidence="5" type="ORF">NCGR_LOCUS43582</name>
</gene>
<dbReference type="GO" id="GO:0052324">
    <property type="term" value="P:plant-type cell wall cellulose biosynthetic process"/>
    <property type="evidence" value="ECO:0007669"/>
    <property type="project" value="TreeGrafter"/>
</dbReference>
<dbReference type="Pfam" id="PF25079">
    <property type="entry name" value="COB_C"/>
    <property type="match status" value="1"/>
</dbReference>
<dbReference type="AlphaFoldDB" id="A0A811QVT9"/>
<evidence type="ECO:0000313" key="5">
    <source>
        <dbReference type="EMBL" id="CAD6260146.1"/>
    </source>
</evidence>
<reference evidence="5" key="1">
    <citation type="submission" date="2020-10" db="EMBL/GenBank/DDBJ databases">
        <authorList>
            <person name="Han B."/>
            <person name="Lu T."/>
            <person name="Zhao Q."/>
            <person name="Huang X."/>
            <person name="Zhao Y."/>
        </authorList>
    </citation>
    <scope>NUCLEOTIDE SEQUENCE</scope>
</reference>
<dbReference type="PIRSF" id="PIRSF038122">
    <property type="entry name" value="COBRA"/>
    <property type="match status" value="1"/>
</dbReference>
<feature type="domain" description="COBRA C-terminal" evidence="4">
    <location>
        <begin position="198"/>
        <end position="332"/>
    </location>
</feature>
<keyword evidence="2" id="KW-0732">Signal</keyword>
<dbReference type="InterPro" id="IPR006918">
    <property type="entry name" value="COBRA_pln"/>
</dbReference>
<dbReference type="PANTHER" id="PTHR31673">
    <property type="entry name" value="PROTEIN COBRA"/>
    <property type="match status" value="1"/>
</dbReference>
<evidence type="ECO:0000256" key="2">
    <source>
        <dbReference type="ARBA" id="ARBA00022729"/>
    </source>
</evidence>
<evidence type="ECO:0000313" key="6">
    <source>
        <dbReference type="Proteomes" id="UP000604825"/>
    </source>
</evidence>
<dbReference type="Proteomes" id="UP000604825">
    <property type="component" value="Unassembled WGS sequence"/>
</dbReference>
<evidence type="ECO:0000259" key="4">
    <source>
        <dbReference type="Pfam" id="PF25079"/>
    </source>
</evidence>
<evidence type="ECO:0000256" key="3">
    <source>
        <dbReference type="ARBA" id="ARBA00023180"/>
    </source>
</evidence>
<protein>
    <recommendedName>
        <fullName evidence="4">COBRA C-terminal domain-containing protein</fullName>
    </recommendedName>
</protein>
<dbReference type="PANTHER" id="PTHR31673:SF30">
    <property type="entry name" value="COBRA-LIKE PROTEIN 6"/>
    <property type="match status" value="1"/>
</dbReference>
<dbReference type="GO" id="GO:0010215">
    <property type="term" value="P:cellulose microfibril organization"/>
    <property type="evidence" value="ECO:0007669"/>
    <property type="project" value="InterPro"/>
</dbReference>
<evidence type="ECO:0000256" key="1">
    <source>
        <dbReference type="ARBA" id="ARBA00005507"/>
    </source>
</evidence>
<dbReference type="InterPro" id="IPR056900">
    <property type="entry name" value="COB_C"/>
</dbReference>